<dbReference type="InterPro" id="IPR001876">
    <property type="entry name" value="Znf_RanBP2"/>
</dbReference>
<dbReference type="Gene3D" id="2.30.30.380">
    <property type="entry name" value="Zn-finger domain of Sec23/24"/>
    <property type="match status" value="1"/>
</dbReference>
<evidence type="ECO:0000256" key="3">
    <source>
        <dbReference type="ARBA" id="ARBA00022833"/>
    </source>
</evidence>
<gene>
    <name evidence="7" type="ORF">HHI36_000516</name>
</gene>
<evidence type="ECO:0000259" key="6">
    <source>
        <dbReference type="PROSITE" id="PS50199"/>
    </source>
</evidence>
<dbReference type="Proteomes" id="UP001516400">
    <property type="component" value="Unassembled WGS sequence"/>
</dbReference>
<evidence type="ECO:0000256" key="2">
    <source>
        <dbReference type="ARBA" id="ARBA00022771"/>
    </source>
</evidence>
<feature type="compositionally biased region" description="Polar residues" evidence="5">
    <location>
        <begin position="433"/>
        <end position="449"/>
    </location>
</feature>
<feature type="compositionally biased region" description="Basic and acidic residues" evidence="5">
    <location>
        <begin position="450"/>
        <end position="463"/>
    </location>
</feature>
<evidence type="ECO:0000256" key="4">
    <source>
        <dbReference type="PROSITE-ProRule" id="PRU00322"/>
    </source>
</evidence>
<reference evidence="7 8" key="1">
    <citation type="journal article" date="2021" name="BMC Biol.">
        <title>Horizontally acquired antibacterial genes associated with adaptive radiation of ladybird beetles.</title>
        <authorList>
            <person name="Li H.S."/>
            <person name="Tang X.F."/>
            <person name="Huang Y.H."/>
            <person name="Xu Z.Y."/>
            <person name="Chen M.L."/>
            <person name="Du X.Y."/>
            <person name="Qiu B.Y."/>
            <person name="Chen P.T."/>
            <person name="Zhang W."/>
            <person name="Slipinski A."/>
            <person name="Escalona H.E."/>
            <person name="Waterhouse R.M."/>
            <person name="Zwick A."/>
            <person name="Pang H."/>
        </authorList>
    </citation>
    <scope>NUCLEOTIDE SEQUENCE [LARGE SCALE GENOMIC DNA]</scope>
    <source>
        <strain evidence="7">SYSU2018</strain>
    </source>
</reference>
<dbReference type="SUPFAM" id="SSF90209">
    <property type="entry name" value="Ran binding protein zinc finger-like"/>
    <property type="match status" value="1"/>
</dbReference>
<dbReference type="AlphaFoldDB" id="A0ABD2P5K7"/>
<organism evidence="7 8">
    <name type="scientific">Cryptolaemus montrouzieri</name>
    <dbReference type="NCBI Taxonomy" id="559131"/>
    <lineage>
        <taxon>Eukaryota</taxon>
        <taxon>Metazoa</taxon>
        <taxon>Ecdysozoa</taxon>
        <taxon>Arthropoda</taxon>
        <taxon>Hexapoda</taxon>
        <taxon>Insecta</taxon>
        <taxon>Pterygota</taxon>
        <taxon>Neoptera</taxon>
        <taxon>Endopterygota</taxon>
        <taxon>Coleoptera</taxon>
        <taxon>Polyphaga</taxon>
        <taxon>Cucujiformia</taxon>
        <taxon>Coccinelloidea</taxon>
        <taxon>Coccinellidae</taxon>
        <taxon>Scymninae</taxon>
        <taxon>Scymnini</taxon>
        <taxon>Cryptolaemus</taxon>
    </lineage>
</organism>
<evidence type="ECO:0000313" key="8">
    <source>
        <dbReference type="Proteomes" id="UP001516400"/>
    </source>
</evidence>
<proteinExistence type="predicted"/>
<dbReference type="EMBL" id="JABFTP020000185">
    <property type="protein sequence ID" value="KAL3286002.1"/>
    <property type="molecule type" value="Genomic_DNA"/>
</dbReference>
<accession>A0ABD2P5K7</accession>
<feature type="compositionally biased region" description="Low complexity" evidence="5">
    <location>
        <begin position="488"/>
        <end position="506"/>
    </location>
</feature>
<dbReference type="Gene3D" id="1.20.58.2190">
    <property type="match status" value="1"/>
</dbReference>
<keyword evidence="8" id="KW-1185">Reference proteome</keyword>
<dbReference type="PROSITE" id="PS50199">
    <property type="entry name" value="ZF_RANBP2_2"/>
    <property type="match status" value="1"/>
</dbReference>
<feature type="region of interest" description="Disordered" evidence="5">
    <location>
        <begin position="396"/>
        <end position="528"/>
    </location>
</feature>
<evidence type="ECO:0000256" key="1">
    <source>
        <dbReference type="ARBA" id="ARBA00022723"/>
    </source>
</evidence>
<dbReference type="GO" id="GO:0008270">
    <property type="term" value="F:zinc ion binding"/>
    <property type="evidence" value="ECO:0007669"/>
    <property type="project" value="UniProtKB-KW"/>
</dbReference>
<dbReference type="PANTHER" id="PTHR15326:SF2">
    <property type="entry name" value="PROTEIN TAMOZHENNIC"/>
    <property type="match status" value="1"/>
</dbReference>
<evidence type="ECO:0000313" key="7">
    <source>
        <dbReference type="EMBL" id="KAL3286002.1"/>
    </source>
</evidence>
<name>A0ABD2P5K7_9CUCU</name>
<protein>
    <recommendedName>
        <fullName evidence="6">RanBP2-type domain-containing protein</fullName>
    </recommendedName>
</protein>
<dbReference type="Pfam" id="PF21388">
    <property type="entry name" value="SPATA2_PUB-like"/>
    <property type="match status" value="1"/>
</dbReference>
<dbReference type="InterPro" id="IPR036443">
    <property type="entry name" value="Znf_RanBP2_sf"/>
</dbReference>
<feature type="compositionally biased region" description="Basic and acidic residues" evidence="5">
    <location>
        <begin position="410"/>
        <end position="419"/>
    </location>
</feature>
<dbReference type="InterPro" id="IPR048839">
    <property type="entry name" value="SPATA2_PUB-like"/>
</dbReference>
<feature type="compositionally biased region" description="Basic and acidic residues" evidence="5">
    <location>
        <begin position="511"/>
        <end position="528"/>
    </location>
</feature>
<dbReference type="PROSITE" id="PS01358">
    <property type="entry name" value="ZF_RANBP2_1"/>
    <property type="match status" value="1"/>
</dbReference>
<keyword evidence="3" id="KW-0862">Zinc</keyword>
<keyword evidence="1" id="KW-0479">Metal-binding</keyword>
<sequence>MVIMDNYYLQDRLTELWRRIDKLHLKYLDIEESPEKLDIRIKLEDSIREYLCMASHHQKFSLPVTYEVLYRSANEKPDFSGYKAATGFNALQLYSGNLFSQPWRKEYRQIRKYSGFYKHHVESNLVKSELVLEAMGYKPIGLSTLILDGPIGPDKVISVSKDCLIAYVECQIVKAIWEEMANSNMNISWLEILDFRQTHLCSLEHSIKGLKYQYQQRHFQEHIRSNSQGNLNTHHVISGYSNHSFPPLSTHDHLQPALHPQYMCSVNGCCQNACMTTYAEAQMQGTPLFPPAMPYAMHNMIKPQFNANGYYYANGLNAHAPNYNPNVPIAQLIEVEPQNGYDIVDRPCHSRSTQQMAEMYANYNGEDFISTDKREGELEDWDYVYKTLENKGYNKDLGERGDVLSLGIDGKSRQDPKITDKKRKEKEGKKSRASTLEVSMNNLTVSNKSKQSDKISKQRKLSDTKSQTEVSPATSYDNLTPNEKKQLNKTSTLSSTKSKAPTPSKNNLAKQDSKNLKKEEKAKTKDKPEFPPWHCKTCTYLNHTSKNICEMCSKTRSNIEEEIEVGGAECEKCTLVNPKDAKICQACSESLENSPTRV</sequence>
<feature type="domain" description="RanBP2-type" evidence="6">
    <location>
        <begin position="527"/>
        <end position="558"/>
    </location>
</feature>
<evidence type="ECO:0000256" key="5">
    <source>
        <dbReference type="SAM" id="MobiDB-lite"/>
    </source>
</evidence>
<dbReference type="PANTHER" id="PTHR15326">
    <property type="entry name" value="SPERMATOGENESIS-ASSOCIATED PROTEIN 2/TAMOZHENNIC"/>
    <property type="match status" value="1"/>
</dbReference>
<dbReference type="SMART" id="SM00547">
    <property type="entry name" value="ZnF_RBZ"/>
    <property type="match status" value="2"/>
</dbReference>
<comment type="caution">
    <text evidence="7">The sequence shown here is derived from an EMBL/GenBank/DDBJ whole genome shotgun (WGS) entry which is preliminary data.</text>
</comment>
<keyword evidence="2 4" id="KW-0863">Zinc-finger</keyword>
<feature type="compositionally biased region" description="Polar residues" evidence="5">
    <location>
        <begin position="464"/>
        <end position="481"/>
    </location>
</feature>